<sequence>MSADSPEAPSTRVENISCAMVMSIVPSSFTAITRTVSTWSLFCSSCSAAAKPANGDNSANVSKQAKVRLNAIFPNATIPFNRSEKYINDRWGSAGIPIKSIPFILENHRWLRDGLYTFMRVKSNRHRPLRCRSRRHPSGPIAVCRTVRR</sequence>
<accession>A0A075G4Z8</accession>
<evidence type="ECO:0000313" key="1">
    <source>
        <dbReference type="EMBL" id="AIE98494.1"/>
    </source>
</evidence>
<protein>
    <submittedName>
        <fullName evidence="1">Uncharacterized protein</fullName>
    </submittedName>
</protein>
<reference evidence="1" key="1">
    <citation type="journal article" date="2014" name="Genome Biol. Evol.">
        <title>Pangenome evidence for extensive interdomain horizontal transfer affecting lineage core and shell genes in uncultured planktonic thaumarchaeota and euryarchaeota.</title>
        <authorList>
            <person name="Deschamps P."/>
            <person name="Zivanovic Y."/>
            <person name="Moreira D."/>
            <person name="Rodriguez-Valera F."/>
            <person name="Lopez-Garcia P."/>
        </authorList>
    </citation>
    <scope>NUCLEOTIDE SEQUENCE</scope>
</reference>
<dbReference type="AlphaFoldDB" id="A0A075G4Z8"/>
<proteinExistence type="predicted"/>
<organism evidence="1">
    <name type="scientific">uncultured marine group II/III euryarchaeote KM3_05_H10</name>
    <dbReference type="NCBI Taxonomy" id="1457839"/>
    <lineage>
        <taxon>Archaea</taxon>
        <taxon>Methanobacteriati</taxon>
        <taxon>Methanobacteriota</taxon>
        <taxon>environmental samples</taxon>
    </lineage>
</organism>
<dbReference type="EMBL" id="KF900537">
    <property type="protein sequence ID" value="AIE98494.1"/>
    <property type="molecule type" value="Genomic_DNA"/>
</dbReference>
<name>A0A075G4Z8_9EURY</name>